<dbReference type="SUPFAM" id="SSF69318">
    <property type="entry name" value="Integrin alpha N-terminal domain"/>
    <property type="match status" value="1"/>
</dbReference>
<reference evidence="3 6" key="2">
    <citation type="journal article" date="2019" name="Int. J. Syst. Evol. Microbiol.">
        <title>The Global Catalogue of Microorganisms (GCM) 10K type strain sequencing project: providing services to taxonomists for standard genome sequencing and annotation.</title>
        <authorList>
            <consortium name="The Broad Institute Genomics Platform"/>
            <consortium name="The Broad Institute Genome Sequencing Center for Infectious Disease"/>
            <person name="Wu L."/>
            <person name="Ma J."/>
        </authorList>
    </citation>
    <scope>NUCLEOTIDE SEQUENCE [LARGE SCALE GENOMIC DNA]</scope>
    <source>
        <strain evidence="3 6">JCM 10664</strain>
    </source>
</reference>
<evidence type="ECO:0008006" key="7">
    <source>
        <dbReference type="Google" id="ProtNLM"/>
    </source>
</evidence>
<feature type="signal peptide" evidence="2">
    <location>
        <begin position="1"/>
        <end position="22"/>
    </location>
</feature>
<dbReference type="RefSeq" id="WP_188987833.1">
    <property type="nucleotide sequence ID" value="NZ_BAAAHC010000013.1"/>
</dbReference>
<dbReference type="AlphaFoldDB" id="A0A917JXU3"/>
<evidence type="ECO:0000313" key="3">
    <source>
        <dbReference type="EMBL" id="GAA0530864.1"/>
    </source>
</evidence>
<comment type="caution">
    <text evidence="4">The sequence shown here is derived from an EMBL/GenBank/DDBJ whole genome shotgun (WGS) entry which is preliminary data.</text>
</comment>
<reference evidence="4" key="3">
    <citation type="submission" date="2020-09" db="EMBL/GenBank/DDBJ databases">
        <authorList>
            <person name="Sun Q."/>
            <person name="Zhou Y."/>
        </authorList>
    </citation>
    <scope>NUCLEOTIDE SEQUENCE</scope>
    <source>
        <strain evidence="4">CGMCC 4.7206</strain>
    </source>
</reference>
<feature type="chain" id="PRO_5037823763" description="VCBS repeat-containing protein" evidence="2">
    <location>
        <begin position="23"/>
        <end position="207"/>
    </location>
</feature>
<keyword evidence="1 2" id="KW-0732">Signal</keyword>
<dbReference type="Proteomes" id="UP001500220">
    <property type="component" value="Unassembled WGS sequence"/>
</dbReference>
<sequence>MTRTLLVGVAAAALLLPGGAPALGQERGVTADMDGDGRPDPVSLQQVSDSSMLLRVGLPGEFVDAKVPGNAGGRQPVPVDVNGDGFDEVLVPEAVGANTVTYVVWAYSAEAGLFGVPLRDGAPWRIFEGGGATAVSTYGCGPGRPGRVLDSVNAYLADDGGYRGERVTYQFAYGVAGEVYRMPISGVGRDDPALQADPATCAPLDGR</sequence>
<evidence type="ECO:0000256" key="2">
    <source>
        <dbReference type="SAM" id="SignalP"/>
    </source>
</evidence>
<evidence type="ECO:0000313" key="4">
    <source>
        <dbReference type="EMBL" id="GGI89567.1"/>
    </source>
</evidence>
<dbReference type="InterPro" id="IPR013517">
    <property type="entry name" value="FG-GAP"/>
</dbReference>
<organism evidence="4 5">
    <name type="scientific">Saccharopolyspora thermophila</name>
    <dbReference type="NCBI Taxonomy" id="89367"/>
    <lineage>
        <taxon>Bacteria</taxon>
        <taxon>Bacillati</taxon>
        <taxon>Actinomycetota</taxon>
        <taxon>Actinomycetes</taxon>
        <taxon>Pseudonocardiales</taxon>
        <taxon>Pseudonocardiaceae</taxon>
        <taxon>Saccharopolyspora</taxon>
    </lineage>
</organism>
<dbReference type="InterPro" id="IPR028994">
    <property type="entry name" value="Integrin_alpha_N"/>
</dbReference>
<dbReference type="Proteomes" id="UP000597989">
    <property type="component" value="Unassembled WGS sequence"/>
</dbReference>
<name>A0A917JXU3_9PSEU</name>
<proteinExistence type="predicted"/>
<accession>A0A917JXU3</accession>
<dbReference type="EMBL" id="BMMT01000009">
    <property type="protein sequence ID" value="GGI89567.1"/>
    <property type="molecule type" value="Genomic_DNA"/>
</dbReference>
<evidence type="ECO:0000256" key="1">
    <source>
        <dbReference type="ARBA" id="ARBA00022729"/>
    </source>
</evidence>
<reference evidence="3" key="4">
    <citation type="submission" date="2023-12" db="EMBL/GenBank/DDBJ databases">
        <authorList>
            <person name="Sun Q."/>
            <person name="Inoue M."/>
        </authorList>
    </citation>
    <scope>NUCLEOTIDE SEQUENCE</scope>
    <source>
        <strain evidence="3">JCM 10664</strain>
    </source>
</reference>
<dbReference type="Pfam" id="PF13517">
    <property type="entry name" value="FG-GAP_3"/>
    <property type="match status" value="1"/>
</dbReference>
<keyword evidence="6" id="KW-1185">Reference proteome</keyword>
<dbReference type="EMBL" id="BAAAHC010000013">
    <property type="protein sequence ID" value="GAA0530864.1"/>
    <property type="molecule type" value="Genomic_DNA"/>
</dbReference>
<evidence type="ECO:0000313" key="6">
    <source>
        <dbReference type="Proteomes" id="UP001500220"/>
    </source>
</evidence>
<reference evidence="4 5" key="1">
    <citation type="journal article" date="2014" name="Int. J. Syst. Evol. Microbiol.">
        <title>Complete genome sequence of Corynebacterium casei LMG S-19264T (=DSM 44701T), isolated from a smear-ripened cheese.</title>
        <authorList>
            <consortium name="US DOE Joint Genome Institute (JGI-PGF)"/>
            <person name="Walter F."/>
            <person name="Albersmeier A."/>
            <person name="Kalinowski J."/>
            <person name="Ruckert C."/>
        </authorList>
    </citation>
    <scope>NUCLEOTIDE SEQUENCE [LARGE SCALE GENOMIC DNA]</scope>
    <source>
        <strain evidence="4 5">CGMCC 4.7206</strain>
    </source>
</reference>
<protein>
    <recommendedName>
        <fullName evidence="7">VCBS repeat-containing protein</fullName>
    </recommendedName>
</protein>
<evidence type="ECO:0000313" key="5">
    <source>
        <dbReference type="Proteomes" id="UP000597989"/>
    </source>
</evidence>
<gene>
    <name evidence="3" type="ORF">GCM10009545_36710</name>
    <name evidence="4" type="ORF">GCM10011581_28370</name>
</gene>